<evidence type="ECO:0000256" key="2">
    <source>
        <dbReference type="ARBA" id="ARBA00022771"/>
    </source>
</evidence>
<feature type="region of interest" description="Disordered" evidence="5">
    <location>
        <begin position="457"/>
        <end position="477"/>
    </location>
</feature>
<keyword evidence="8" id="KW-1185">Reference proteome</keyword>
<evidence type="ECO:0000259" key="6">
    <source>
        <dbReference type="PROSITE" id="PS51044"/>
    </source>
</evidence>
<evidence type="ECO:0000256" key="4">
    <source>
        <dbReference type="PROSITE-ProRule" id="PRU00452"/>
    </source>
</evidence>
<dbReference type="GO" id="GO:0061665">
    <property type="term" value="F:SUMO ligase activity"/>
    <property type="evidence" value="ECO:0007669"/>
    <property type="project" value="TreeGrafter"/>
</dbReference>
<keyword evidence="3" id="KW-0862">Zinc</keyword>
<reference evidence="7 8" key="1">
    <citation type="submission" date="2024-02" db="EMBL/GenBank/DDBJ databases">
        <title>High-quality chromosome-scale genome assembly of Pensacola bahiagrass (Paspalum notatum Flugge var. saurae).</title>
        <authorList>
            <person name="Vega J.M."/>
            <person name="Podio M."/>
            <person name="Orjuela J."/>
            <person name="Siena L.A."/>
            <person name="Pessino S.C."/>
            <person name="Combes M.C."/>
            <person name="Mariac C."/>
            <person name="Albertini E."/>
            <person name="Pupilli F."/>
            <person name="Ortiz J.P.A."/>
            <person name="Leblanc O."/>
        </authorList>
    </citation>
    <scope>NUCLEOTIDE SEQUENCE [LARGE SCALE GENOMIC DNA]</scope>
    <source>
        <strain evidence="7">R1</strain>
        <tissue evidence="7">Leaf</tissue>
    </source>
</reference>
<evidence type="ECO:0000256" key="3">
    <source>
        <dbReference type="ARBA" id="ARBA00022833"/>
    </source>
</evidence>
<dbReference type="InterPro" id="IPR004181">
    <property type="entry name" value="Znf_MIZ"/>
</dbReference>
<feature type="region of interest" description="Disordered" evidence="5">
    <location>
        <begin position="212"/>
        <end position="269"/>
    </location>
</feature>
<feature type="region of interest" description="Disordered" evidence="5">
    <location>
        <begin position="138"/>
        <end position="163"/>
    </location>
</feature>
<keyword evidence="1" id="KW-0479">Metal-binding</keyword>
<accession>A0AAQ3UF71</accession>
<dbReference type="PROSITE" id="PS51044">
    <property type="entry name" value="ZF_SP_RING"/>
    <property type="match status" value="1"/>
</dbReference>
<feature type="compositionally biased region" description="Basic and acidic residues" evidence="5">
    <location>
        <begin position="526"/>
        <end position="539"/>
    </location>
</feature>
<feature type="compositionally biased region" description="Basic and acidic residues" evidence="5">
    <location>
        <begin position="150"/>
        <end position="162"/>
    </location>
</feature>
<dbReference type="GO" id="GO:0000785">
    <property type="term" value="C:chromatin"/>
    <property type="evidence" value="ECO:0007669"/>
    <property type="project" value="TreeGrafter"/>
</dbReference>
<dbReference type="Proteomes" id="UP001341281">
    <property type="component" value="Chromosome 08"/>
</dbReference>
<keyword evidence="2 4" id="KW-0863">Zinc-finger</keyword>
<protein>
    <recommendedName>
        <fullName evidence="6">SP-RING-type domain-containing protein</fullName>
    </recommendedName>
</protein>
<feature type="compositionally biased region" description="Basic and acidic residues" evidence="5">
    <location>
        <begin position="247"/>
        <end position="260"/>
    </location>
</feature>
<feature type="region of interest" description="Disordered" evidence="5">
    <location>
        <begin position="526"/>
        <end position="549"/>
    </location>
</feature>
<evidence type="ECO:0000313" key="7">
    <source>
        <dbReference type="EMBL" id="WVZ88847.1"/>
    </source>
</evidence>
<feature type="domain" description="SP-RING-type" evidence="6">
    <location>
        <begin position="335"/>
        <end position="422"/>
    </location>
</feature>
<sequence>MHPSSYSSFSDTTSAVSGTAFVLVKAAAKTADFLDEEDTAAADMDATTKNTAVKAMALAVAASVGDRCIRERSGHLGLLVCGGGHATRSELARAPGDVGGDVCDLLLGTAADVARCARQLRSAQRHRASEARRVCRPRRPWASTGPPRSLDVHRRGDGDHGLGLRRQMRSVSAAWSVAMRTRLEEGVAVEGMEEDQAQAAAAWVRRSASSGWAWSSGWRSPRRGRRPGTAGRCGSGGPLPRQEDEDGGHVREDEQQEHDPRHPRHRLPLLPGLLGVGLAGEEEGRAAAAGSPWSLVPRSSVRRTAEVLNLVPKEQALARVHRCVGGGAETNNADSDSDIEVVADSVSVNLRCPVSTLMTASRIQIAGRFKPCAHKGCFDLEAFIEINHRLRKWQCPICLKNYSLENIIIDPYFNRITSLIKSCRDDTSEIDIKPNGSWRVKGRSYTVASSRWYSVWPHMQQPSPKPGNKKKNSNGQWEISRRGDTDLVLFSDNEHVNHIENKSCITLSNNIDDTNNGEEGCNLKLERNDSPMSHVHDLDSSASDENAPPASTEQDIIALSDLDDDAVMVLSPSAVNCGSTHDAGNLFHPSPPEISREQPGGCSNETSFHALKEGFGDLGLSFWECLLSPRDDLTYQVFDTSTLVTDNQGEEENYSPNHIPNHGSVSGGWALQLCTSNERDCATGLANLSDGTQTCVDGHFDELTDVSISGTDEGLINGRNAFQKRRNLGDGISALDASVDDEMGGERCCGRPLSLPQQQCSVRPRLLLTIDLDSD</sequence>
<dbReference type="AlphaFoldDB" id="A0AAQ3UF71"/>
<organism evidence="7 8">
    <name type="scientific">Paspalum notatum var. saurae</name>
    <dbReference type="NCBI Taxonomy" id="547442"/>
    <lineage>
        <taxon>Eukaryota</taxon>
        <taxon>Viridiplantae</taxon>
        <taxon>Streptophyta</taxon>
        <taxon>Embryophyta</taxon>
        <taxon>Tracheophyta</taxon>
        <taxon>Spermatophyta</taxon>
        <taxon>Magnoliopsida</taxon>
        <taxon>Liliopsida</taxon>
        <taxon>Poales</taxon>
        <taxon>Poaceae</taxon>
        <taxon>PACMAD clade</taxon>
        <taxon>Panicoideae</taxon>
        <taxon>Andropogonodae</taxon>
        <taxon>Paspaleae</taxon>
        <taxon>Paspalinae</taxon>
        <taxon>Paspalum</taxon>
    </lineage>
</organism>
<dbReference type="InterPro" id="IPR013083">
    <property type="entry name" value="Znf_RING/FYVE/PHD"/>
</dbReference>
<dbReference type="Pfam" id="PF02891">
    <property type="entry name" value="zf-MIZ"/>
    <property type="match status" value="1"/>
</dbReference>
<evidence type="ECO:0000256" key="5">
    <source>
        <dbReference type="SAM" id="MobiDB-lite"/>
    </source>
</evidence>
<evidence type="ECO:0000313" key="8">
    <source>
        <dbReference type="Proteomes" id="UP001341281"/>
    </source>
</evidence>
<dbReference type="Gene3D" id="3.30.40.10">
    <property type="entry name" value="Zinc/RING finger domain, C3HC4 (zinc finger)"/>
    <property type="match status" value="1"/>
</dbReference>
<dbReference type="PANTHER" id="PTHR10782:SF42">
    <property type="entry name" value="E3 SUMO-PROTEIN LIGASE SIZ2"/>
    <property type="match status" value="1"/>
</dbReference>
<gene>
    <name evidence="7" type="ORF">U9M48_035315</name>
</gene>
<name>A0AAQ3UF71_PASNO</name>
<dbReference type="GO" id="GO:0016925">
    <property type="term" value="P:protein sumoylation"/>
    <property type="evidence" value="ECO:0007669"/>
    <property type="project" value="TreeGrafter"/>
</dbReference>
<dbReference type="PANTHER" id="PTHR10782">
    <property type="entry name" value="ZINC FINGER MIZ DOMAIN-CONTAINING PROTEIN"/>
    <property type="match status" value="1"/>
</dbReference>
<dbReference type="GO" id="GO:0008270">
    <property type="term" value="F:zinc ion binding"/>
    <property type="evidence" value="ECO:0007669"/>
    <property type="project" value="UniProtKB-KW"/>
</dbReference>
<evidence type="ECO:0000256" key="1">
    <source>
        <dbReference type="ARBA" id="ARBA00022723"/>
    </source>
</evidence>
<feature type="compositionally biased region" description="Polar residues" evidence="5">
    <location>
        <begin position="540"/>
        <end position="549"/>
    </location>
</feature>
<proteinExistence type="predicted"/>
<dbReference type="EMBL" id="CP144752">
    <property type="protein sequence ID" value="WVZ88847.1"/>
    <property type="molecule type" value="Genomic_DNA"/>
</dbReference>